<accession>A0A2K2F0N3</accession>
<dbReference type="NCBIfam" id="TIGR00797">
    <property type="entry name" value="matE"/>
    <property type="match status" value="1"/>
</dbReference>
<dbReference type="PANTHER" id="PTHR43298">
    <property type="entry name" value="MULTIDRUG RESISTANCE PROTEIN NORM-RELATED"/>
    <property type="match status" value="1"/>
</dbReference>
<feature type="transmembrane region" description="Helical" evidence="13">
    <location>
        <begin position="130"/>
        <end position="154"/>
    </location>
</feature>
<feature type="transmembrane region" description="Helical" evidence="13">
    <location>
        <begin position="89"/>
        <end position="110"/>
    </location>
</feature>
<dbReference type="InterPro" id="IPR002528">
    <property type="entry name" value="MATE_fam"/>
</dbReference>
<evidence type="ECO:0000256" key="12">
    <source>
        <dbReference type="ARBA" id="ARBA00031636"/>
    </source>
</evidence>
<proteinExistence type="inferred from homology"/>
<keyword evidence="10" id="KW-0406">Ion transport</keyword>
<evidence type="ECO:0000256" key="6">
    <source>
        <dbReference type="ARBA" id="ARBA00022449"/>
    </source>
</evidence>
<feature type="transmembrane region" description="Helical" evidence="13">
    <location>
        <begin position="254"/>
        <end position="274"/>
    </location>
</feature>
<evidence type="ECO:0000256" key="11">
    <source>
        <dbReference type="ARBA" id="ARBA00023136"/>
    </source>
</evidence>
<keyword evidence="8 13" id="KW-0812">Transmembrane</keyword>
<evidence type="ECO:0000256" key="13">
    <source>
        <dbReference type="SAM" id="Phobius"/>
    </source>
</evidence>
<dbReference type="GO" id="GO:0005886">
    <property type="term" value="C:plasma membrane"/>
    <property type="evidence" value="ECO:0007669"/>
    <property type="project" value="UniProtKB-SubCell"/>
</dbReference>
<comment type="caution">
    <text evidence="14">The sequence shown here is derived from an EMBL/GenBank/DDBJ whole genome shotgun (WGS) entry which is preliminary data.</text>
</comment>
<evidence type="ECO:0000313" key="14">
    <source>
        <dbReference type="EMBL" id="PNU01262.1"/>
    </source>
</evidence>
<feature type="transmembrane region" description="Helical" evidence="13">
    <location>
        <begin position="286"/>
        <end position="303"/>
    </location>
</feature>
<evidence type="ECO:0000256" key="7">
    <source>
        <dbReference type="ARBA" id="ARBA00022475"/>
    </source>
</evidence>
<evidence type="ECO:0000256" key="4">
    <source>
        <dbReference type="ARBA" id="ARBA00020268"/>
    </source>
</evidence>
<comment type="function">
    <text evidence="1">Multidrug efflux pump.</text>
</comment>
<feature type="transmembrane region" description="Helical" evidence="13">
    <location>
        <begin position="350"/>
        <end position="372"/>
    </location>
</feature>
<keyword evidence="6" id="KW-0050">Antiport</keyword>
<evidence type="ECO:0000256" key="9">
    <source>
        <dbReference type="ARBA" id="ARBA00022989"/>
    </source>
</evidence>
<dbReference type="Proteomes" id="UP000236151">
    <property type="component" value="Unassembled WGS sequence"/>
</dbReference>
<evidence type="ECO:0000256" key="3">
    <source>
        <dbReference type="ARBA" id="ARBA00010199"/>
    </source>
</evidence>
<evidence type="ECO:0000313" key="15">
    <source>
        <dbReference type="Proteomes" id="UP000236151"/>
    </source>
</evidence>
<sequence length="455" mass="49792">MDKKVEFSNHDLKKLIGPLIIEQALAISVGMIDTIMVSSLGEAAVSGVSLVDMINVLLINIFAALATGGAVVASQFIGARDLEKARRSANQLLTVTFTISLIIMTIALFLRSRLLLLLFGTIEDDVMKNAMTYFFITGLAYPFIAIYNSCAALFRAMGNSRVSMATSMVVNMVNVAGNAFCLFILRMGVEGVAIPTLVSQATGSAIMLVLISNPHRVIYIRRKGFKPDFNIIRRILFIGIPSGLENSIFQLGRLLVVSIIAYFGTVQIAANAVANNLDSLGCIPGQAMSLAMITVIGQCIGARDYKQARYYTKKLIKIAYAVTAGMNAIILISMPLILRIYNLSDETLRLAAILVLIHNGCAILLWPSSFTLPNALRAANDVKYTMFVSIGSMFLFRVVFSYILGIGLGWGAIGVWVSMVMDWISRFCFFVFRFRSGKWETKYIPVSSDNVELSA</sequence>
<feature type="transmembrane region" description="Helical" evidence="13">
    <location>
        <begin position="20"/>
        <end position="41"/>
    </location>
</feature>
<gene>
    <name evidence="14" type="ORF">CDQ84_02440</name>
</gene>
<dbReference type="RefSeq" id="WP_103080118.1">
    <property type="nucleotide sequence ID" value="NZ_CP021850.1"/>
</dbReference>
<evidence type="ECO:0000256" key="5">
    <source>
        <dbReference type="ARBA" id="ARBA00022448"/>
    </source>
</evidence>
<protein>
    <recommendedName>
        <fullName evidence="4">Probable multidrug resistance protein NorM</fullName>
    </recommendedName>
    <alternativeName>
        <fullName evidence="12">Multidrug-efflux transporter</fullName>
    </alternativeName>
</protein>
<keyword evidence="9 13" id="KW-1133">Transmembrane helix</keyword>
<dbReference type="GO" id="GO:0006811">
    <property type="term" value="P:monoatomic ion transport"/>
    <property type="evidence" value="ECO:0007669"/>
    <property type="project" value="UniProtKB-KW"/>
</dbReference>
<evidence type="ECO:0000256" key="1">
    <source>
        <dbReference type="ARBA" id="ARBA00003408"/>
    </source>
</evidence>
<feature type="transmembrane region" description="Helical" evidence="13">
    <location>
        <begin position="166"/>
        <end position="185"/>
    </location>
</feature>
<comment type="similarity">
    <text evidence="3">Belongs to the multi antimicrobial extrusion (MATE) (TC 2.A.66.1) family.</text>
</comment>
<dbReference type="EMBL" id="NIOJ01000003">
    <property type="protein sequence ID" value="PNU01262.1"/>
    <property type="molecule type" value="Genomic_DNA"/>
</dbReference>
<keyword evidence="15" id="KW-1185">Reference proteome</keyword>
<dbReference type="GO" id="GO:0042910">
    <property type="term" value="F:xenobiotic transmembrane transporter activity"/>
    <property type="evidence" value="ECO:0007669"/>
    <property type="project" value="InterPro"/>
</dbReference>
<dbReference type="GO" id="GO:0015297">
    <property type="term" value="F:antiporter activity"/>
    <property type="evidence" value="ECO:0007669"/>
    <property type="project" value="UniProtKB-KW"/>
</dbReference>
<dbReference type="OrthoDB" id="62420at2"/>
<feature type="transmembrane region" description="Helical" evidence="13">
    <location>
        <begin position="53"/>
        <end position="77"/>
    </location>
</feature>
<evidence type="ECO:0000256" key="2">
    <source>
        <dbReference type="ARBA" id="ARBA00004651"/>
    </source>
</evidence>
<dbReference type="AlphaFoldDB" id="A0A2K2F0N3"/>
<dbReference type="Pfam" id="PF01554">
    <property type="entry name" value="MatE"/>
    <property type="match status" value="2"/>
</dbReference>
<feature type="transmembrane region" description="Helical" evidence="13">
    <location>
        <begin position="384"/>
        <end position="404"/>
    </location>
</feature>
<keyword evidence="11 13" id="KW-0472">Membrane</keyword>
<feature type="transmembrane region" description="Helical" evidence="13">
    <location>
        <begin position="410"/>
        <end position="432"/>
    </location>
</feature>
<dbReference type="PANTHER" id="PTHR43298:SF2">
    <property type="entry name" value="FMN_FAD EXPORTER YEEO-RELATED"/>
    <property type="match status" value="1"/>
</dbReference>
<dbReference type="InterPro" id="IPR050222">
    <property type="entry name" value="MATE_MdtK"/>
</dbReference>
<reference evidence="14 15" key="1">
    <citation type="submission" date="2017-06" db="EMBL/GenBank/DDBJ databases">
        <title>Investigating the central metabolism of Clostridium thermosuccinogenes.</title>
        <authorList>
            <person name="Koendjbiharie J.G."/>
            <person name="van Kranenburg R."/>
        </authorList>
    </citation>
    <scope>NUCLEOTIDE SEQUENCE [LARGE SCALE GENOMIC DNA]</scope>
    <source>
        <strain evidence="14 15">DSM 5806</strain>
    </source>
</reference>
<evidence type="ECO:0000256" key="10">
    <source>
        <dbReference type="ARBA" id="ARBA00023065"/>
    </source>
</evidence>
<name>A0A2K2F0N3_9CLOT</name>
<feature type="transmembrane region" description="Helical" evidence="13">
    <location>
        <begin position="191"/>
        <end position="212"/>
    </location>
</feature>
<evidence type="ECO:0000256" key="8">
    <source>
        <dbReference type="ARBA" id="ARBA00022692"/>
    </source>
</evidence>
<dbReference type="CDD" id="cd13137">
    <property type="entry name" value="MATE_NorM_like"/>
    <property type="match status" value="1"/>
</dbReference>
<organism evidence="14 15">
    <name type="scientific">Clostridium thermosuccinogenes</name>
    <dbReference type="NCBI Taxonomy" id="84032"/>
    <lineage>
        <taxon>Bacteria</taxon>
        <taxon>Bacillati</taxon>
        <taxon>Bacillota</taxon>
        <taxon>Clostridia</taxon>
        <taxon>Eubacteriales</taxon>
        <taxon>Clostridiaceae</taxon>
        <taxon>Clostridium</taxon>
    </lineage>
</organism>
<keyword evidence="7" id="KW-1003">Cell membrane</keyword>
<keyword evidence="5" id="KW-0813">Transport</keyword>
<dbReference type="KEGG" id="cthd:CDO33_11360"/>
<dbReference type="InterPro" id="IPR048279">
    <property type="entry name" value="MdtK-like"/>
</dbReference>
<dbReference type="PIRSF" id="PIRSF006603">
    <property type="entry name" value="DinF"/>
    <property type="match status" value="1"/>
</dbReference>
<comment type="subcellular location">
    <subcellularLocation>
        <location evidence="2">Cell membrane</location>
        <topology evidence="2">Multi-pass membrane protein</topology>
    </subcellularLocation>
</comment>
<feature type="transmembrane region" description="Helical" evidence="13">
    <location>
        <begin position="315"/>
        <end position="338"/>
    </location>
</feature>